<dbReference type="Proteomes" id="UP000230069">
    <property type="component" value="Unassembled WGS sequence"/>
</dbReference>
<accession>A0A2G5D1D2</accession>
<evidence type="ECO:0000313" key="1">
    <source>
        <dbReference type="EMBL" id="PIA37007.1"/>
    </source>
</evidence>
<organism evidence="1 2">
    <name type="scientific">Aquilegia coerulea</name>
    <name type="common">Rocky mountain columbine</name>
    <dbReference type="NCBI Taxonomy" id="218851"/>
    <lineage>
        <taxon>Eukaryota</taxon>
        <taxon>Viridiplantae</taxon>
        <taxon>Streptophyta</taxon>
        <taxon>Embryophyta</taxon>
        <taxon>Tracheophyta</taxon>
        <taxon>Spermatophyta</taxon>
        <taxon>Magnoliopsida</taxon>
        <taxon>Ranunculales</taxon>
        <taxon>Ranunculaceae</taxon>
        <taxon>Thalictroideae</taxon>
        <taxon>Aquilegia</taxon>
    </lineage>
</organism>
<evidence type="ECO:0000313" key="2">
    <source>
        <dbReference type="Proteomes" id="UP000230069"/>
    </source>
</evidence>
<keyword evidence="2" id="KW-1185">Reference proteome</keyword>
<dbReference type="OrthoDB" id="10604701at2759"/>
<dbReference type="EMBL" id="KZ305048">
    <property type="protein sequence ID" value="PIA37007.1"/>
    <property type="molecule type" value="Genomic_DNA"/>
</dbReference>
<dbReference type="AlphaFoldDB" id="A0A2G5D1D2"/>
<proteinExistence type="predicted"/>
<reference evidence="1 2" key="1">
    <citation type="submission" date="2017-09" db="EMBL/GenBank/DDBJ databases">
        <title>WGS assembly of Aquilegia coerulea Goldsmith.</title>
        <authorList>
            <person name="Hodges S."/>
            <person name="Kramer E."/>
            <person name="Nordborg M."/>
            <person name="Tomkins J."/>
            <person name="Borevitz J."/>
            <person name="Derieg N."/>
            <person name="Yan J."/>
            <person name="Mihaltcheva S."/>
            <person name="Hayes R.D."/>
            <person name="Rokhsar D."/>
        </authorList>
    </citation>
    <scope>NUCLEOTIDE SEQUENCE [LARGE SCALE GENOMIC DNA]</scope>
    <source>
        <strain evidence="2">cv. Goldsmith</strain>
    </source>
</reference>
<sequence length="186" mass="21326">MNQETTNSIMEPHLESIPLEDREFYSPLGNFEWHLLQSDDDIGDYSIYLDDHVTRIRRTNLEAFFAERRERNQLREQKGLQAEKPAKGHWFCVYEVTGDSDDKPCTMCLKTDHFQGLCPYRHYVSKDAKIGPGGVLVCKCCREEGGHYGTDWIACVTDNICMICRNAGEHGTEECPKKRQSTDGGQ</sequence>
<gene>
    <name evidence="1" type="ORF">AQUCO_03100037v1</name>
</gene>
<protein>
    <submittedName>
        <fullName evidence="1">Uncharacterized protein</fullName>
    </submittedName>
</protein>
<name>A0A2G5D1D2_AQUCA</name>
<dbReference type="InParanoid" id="A0A2G5D1D2"/>